<dbReference type="GO" id="GO:0004252">
    <property type="term" value="F:serine-type endopeptidase activity"/>
    <property type="evidence" value="ECO:0007669"/>
    <property type="project" value="UniProtKB-UniRule"/>
</dbReference>
<dbReference type="PANTHER" id="PTHR43806:SF11">
    <property type="entry name" value="CEREVISIN-RELATED"/>
    <property type="match status" value="1"/>
</dbReference>
<comment type="similarity">
    <text evidence="1 5">Belongs to the peptidase S8 family.</text>
</comment>
<dbReference type="InterPro" id="IPR036852">
    <property type="entry name" value="Peptidase_S8/S53_dom_sf"/>
</dbReference>
<name>A0A4P9YAZ6_9FUNG</name>
<dbReference type="AlphaFoldDB" id="A0A4P9YAZ6"/>
<keyword evidence="4 5" id="KW-0720">Serine protease</keyword>
<organism evidence="7 8">
    <name type="scientific">Piptocephalis cylindrospora</name>
    <dbReference type="NCBI Taxonomy" id="1907219"/>
    <lineage>
        <taxon>Eukaryota</taxon>
        <taxon>Fungi</taxon>
        <taxon>Fungi incertae sedis</taxon>
        <taxon>Zoopagomycota</taxon>
        <taxon>Zoopagomycotina</taxon>
        <taxon>Zoopagomycetes</taxon>
        <taxon>Zoopagales</taxon>
        <taxon>Piptocephalidaceae</taxon>
        <taxon>Piptocephalis</taxon>
    </lineage>
</organism>
<dbReference type="EMBL" id="KZ987742">
    <property type="protein sequence ID" value="RKP15290.1"/>
    <property type="molecule type" value="Genomic_DNA"/>
</dbReference>
<dbReference type="PROSITE" id="PS51892">
    <property type="entry name" value="SUBTILASE"/>
    <property type="match status" value="1"/>
</dbReference>
<evidence type="ECO:0000259" key="6">
    <source>
        <dbReference type="Pfam" id="PF00082"/>
    </source>
</evidence>
<evidence type="ECO:0000313" key="8">
    <source>
        <dbReference type="Proteomes" id="UP000267251"/>
    </source>
</evidence>
<dbReference type="PRINTS" id="PR00723">
    <property type="entry name" value="SUBTILISIN"/>
</dbReference>
<dbReference type="PANTHER" id="PTHR43806">
    <property type="entry name" value="PEPTIDASE S8"/>
    <property type="match status" value="1"/>
</dbReference>
<evidence type="ECO:0000256" key="3">
    <source>
        <dbReference type="ARBA" id="ARBA00022801"/>
    </source>
</evidence>
<feature type="domain" description="Peptidase S8/S53" evidence="6">
    <location>
        <begin position="33"/>
        <end position="257"/>
    </location>
</feature>
<keyword evidence="3 5" id="KW-0378">Hydrolase</keyword>
<dbReference type="InterPro" id="IPR023827">
    <property type="entry name" value="Peptidase_S8_Asp-AS"/>
</dbReference>
<feature type="active site" description="Charge relay system" evidence="5">
    <location>
        <position position="42"/>
    </location>
</feature>
<proteinExistence type="inferred from homology"/>
<evidence type="ECO:0000256" key="1">
    <source>
        <dbReference type="ARBA" id="ARBA00011073"/>
    </source>
</evidence>
<evidence type="ECO:0000256" key="5">
    <source>
        <dbReference type="PROSITE-ProRule" id="PRU01240"/>
    </source>
</evidence>
<reference evidence="8" key="1">
    <citation type="journal article" date="2018" name="Nat. Microbiol.">
        <title>Leveraging single-cell genomics to expand the fungal tree of life.</title>
        <authorList>
            <person name="Ahrendt S.R."/>
            <person name="Quandt C.A."/>
            <person name="Ciobanu D."/>
            <person name="Clum A."/>
            <person name="Salamov A."/>
            <person name="Andreopoulos B."/>
            <person name="Cheng J.F."/>
            <person name="Woyke T."/>
            <person name="Pelin A."/>
            <person name="Henrissat B."/>
            <person name="Reynolds N.K."/>
            <person name="Benny G.L."/>
            <person name="Smith M.E."/>
            <person name="James T.Y."/>
            <person name="Grigoriev I.V."/>
        </authorList>
    </citation>
    <scope>NUCLEOTIDE SEQUENCE [LARGE SCALE GENOMIC DNA]</scope>
</reference>
<evidence type="ECO:0000256" key="4">
    <source>
        <dbReference type="ARBA" id="ARBA00022825"/>
    </source>
</evidence>
<dbReference type="OrthoDB" id="206201at2759"/>
<feature type="non-terminal residue" evidence="7">
    <location>
        <position position="1"/>
    </location>
</feature>
<evidence type="ECO:0000313" key="7">
    <source>
        <dbReference type="EMBL" id="RKP15290.1"/>
    </source>
</evidence>
<keyword evidence="8" id="KW-1185">Reference proteome</keyword>
<dbReference type="Gene3D" id="3.40.50.200">
    <property type="entry name" value="Peptidase S8/S53 domain"/>
    <property type="match status" value="1"/>
</dbReference>
<dbReference type="InterPro" id="IPR050131">
    <property type="entry name" value="Peptidase_S8_subtilisin-like"/>
</dbReference>
<dbReference type="Pfam" id="PF00082">
    <property type="entry name" value="Peptidase_S8"/>
    <property type="match status" value="1"/>
</dbReference>
<dbReference type="Proteomes" id="UP000267251">
    <property type="component" value="Unassembled WGS sequence"/>
</dbReference>
<feature type="active site" description="Charge relay system" evidence="5">
    <location>
        <position position="242"/>
    </location>
</feature>
<evidence type="ECO:0000256" key="2">
    <source>
        <dbReference type="ARBA" id="ARBA00022670"/>
    </source>
</evidence>
<dbReference type="InterPro" id="IPR000209">
    <property type="entry name" value="Peptidase_S8/S53_dom"/>
</dbReference>
<dbReference type="InterPro" id="IPR015500">
    <property type="entry name" value="Peptidase_S8_subtilisin-rel"/>
</dbReference>
<dbReference type="PROSITE" id="PS00136">
    <property type="entry name" value="SUBTILASE_ASP"/>
    <property type="match status" value="1"/>
</dbReference>
<keyword evidence="2 5" id="KW-0645">Protease</keyword>
<sequence>DAPWGLASLNTYKNESLPQDYQKNFTYLTRHDGKDVNVYVLDSGINPNSTEFGSRLSIGPNFSTDKVSDDLNGHGTSMASIIGSQTFGVANGVNITSIKIFNQWGDSTHSAAMEAFQWVWEDRVTTPSKYKRSLINLSAIFERGETFDEAINAYYLQKQIDTPTDNDGRNLLVLSAGNTGGDACNYSPAYEARTMVVTAHDQNKEIPSWANNGGNCTFYAAPGHRIISFNQRYELSSGYGTSQAAAFASGVLASLLS</sequence>
<feature type="active site" description="Charge relay system" evidence="5">
    <location>
        <position position="74"/>
    </location>
</feature>
<protein>
    <submittedName>
        <fullName evidence="7">Peptidase S8/S53 domain-containing protein</fullName>
    </submittedName>
</protein>
<dbReference type="GO" id="GO:0006508">
    <property type="term" value="P:proteolysis"/>
    <property type="evidence" value="ECO:0007669"/>
    <property type="project" value="UniProtKB-KW"/>
</dbReference>
<gene>
    <name evidence="7" type="ORF">BJ684DRAFT_2792</name>
</gene>
<dbReference type="GO" id="GO:0005615">
    <property type="term" value="C:extracellular space"/>
    <property type="evidence" value="ECO:0007669"/>
    <property type="project" value="TreeGrafter"/>
</dbReference>
<dbReference type="SUPFAM" id="SSF52743">
    <property type="entry name" value="Subtilisin-like"/>
    <property type="match status" value="1"/>
</dbReference>
<feature type="non-terminal residue" evidence="7">
    <location>
        <position position="257"/>
    </location>
</feature>
<accession>A0A4P9YAZ6</accession>